<protein>
    <recommendedName>
        <fullName evidence="2">MobA/VirD2-like nuclease domain-containing protein</fullName>
    </recommendedName>
</protein>
<feature type="region of interest" description="Disordered" evidence="1">
    <location>
        <begin position="155"/>
        <end position="176"/>
    </location>
</feature>
<proteinExistence type="predicted"/>
<accession>B1X2G6</accession>
<keyword evidence="4" id="KW-1185">Reference proteome</keyword>
<organism evidence="3 4">
    <name type="scientific">Crocosphaera subtropica (strain ATCC 51142 / BH68)</name>
    <name type="common">Cyanothece sp. (strain ATCC 51142)</name>
    <dbReference type="NCBI Taxonomy" id="43989"/>
    <lineage>
        <taxon>Bacteria</taxon>
        <taxon>Bacillati</taxon>
        <taxon>Cyanobacteriota</taxon>
        <taxon>Cyanophyceae</taxon>
        <taxon>Oscillatoriophycideae</taxon>
        <taxon>Chroococcales</taxon>
        <taxon>Aphanothecaceae</taxon>
        <taxon>Crocosphaera</taxon>
        <taxon>Crocosphaera subtropica</taxon>
    </lineage>
</organism>
<dbReference type="HOGENOM" id="CLU_022309_3_0_3"/>
<evidence type="ECO:0000313" key="4">
    <source>
        <dbReference type="Proteomes" id="UP000001203"/>
    </source>
</evidence>
<dbReference type="EMBL" id="CP000807">
    <property type="protein sequence ID" value="ACB54327.1"/>
    <property type="molecule type" value="Genomic_DNA"/>
</dbReference>
<dbReference type="InterPro" id="IPR005094">
    <property type="entry name" value="Endonuclease_MobA/VirD2"/>
</dbReference>
<sequence length="354" mass="40682">MYWDGESRVIGKVTHGRDAYSLLRYVADKEGAYQVGGNVAFNDPVNIAREFRKGQALHRTINRYVWHTSLSTAKHENLDDKTWKAIAKDYLREMGFNKHQYVVYRHTDADHNHIHIVANRINIIDGSAVDDAWSKYRTEAAIRKLESAYNLQVVEPSHGKERKSPTTGEQRMQARTQTPLPRVIIQDALDKILSTITSPEDLKNKLKTEGIETRFRKRKDKTISGISFSYNGIAFGGGKLGKRYSWTRIQQQLRENQADSATQKKHQLNKLYQSLASQTTQVEPKLRDIIIAGKLLKKGYSSRSVKAVLTQSPIIQSYKQSENYQEDKALRYIDKVYKSAQRRITKNSVQEVVR</sequence>
<dbReference type="Proteomes" id="UP000001203">
    <property type="component" value="Chromosome linear"/>
</dbReference>
<reference evidence="3 4" key="1">
    <citation type="journal article" date="2008" name="Proc. Natl. Acad. Sci. U.S.A.">
        <title>The genome of Cyanothece 51142, a unicellular diazotrophic cyanobacterium important in the marine nitrogen cycle.</title>
        <authorList>
            <person name="Welsh E.A."/>
            <person name="Liberton M."/>
            <person name="Stoeckel J."/>
            <person name="Loh T."/>
            <person name="Elvitigala T."/>
            <person name="Wang C."/>
            <person name="Wollam A."/>
            <person name="Fulton R.S."/>
            <person name="Clifton S.W."/>
            <person name="Jacobs J.M."/>
            <person name="Aurora R."/>
            <person name="Ghosh B.K."/>
            <person name="Sherman L.A."/>
            <person name="Smith R.D."/>
            <person name="Wilson R.K."/>
            <person name="Pakrasi H.B."/>
        </authorList>
    </citation>
    <scope>NUCLEOTIDE SEQUENCE [LARGE SCALE GENOMIC DNA]</scope>
    <source>
        <strain evidence="4">ATCC 51142 / BH68</strain>
    </source>
</reference>
<evidence type="ECO:0000313" key="3">
    <source>
        <dbReference type="EMBL" id="ACB54327.1"/>
    </source>
</evidence>
<feature type="domain" description="MobA/VirD2-like nuclease" evidence="2">
    <location>
        <begin position="28"/>
        <end position="151"/>
    </location>
</feature>
<dbReference type="KEGG" id="cyt:cce_4981"/>
<dbReference type="STRING" id="43989.cce_4981"/>
<dbReference type="eggNOG" id="COG3843">
    <property type="taxonomic scope" value="Bacteria"/>
</dbReference>
<evidence type="ECO:0000259" key="2">
    <source>
        <dbReference type="Pfam" id="PF03432"/>
    </source>
</evidence>
<dbReference type="Pfam" id="PF03432">
    <property type="entry name" value="Relaxase"/>
    <property type="match status" value="1"/>
</dbReference>
<gene>
    <name evidence="3" type="ordered locus">cce_4981</name>
</gene>
<feature type="compositionally biased region" description="Polar residues" evidence="1">
    <location>
        <begin position="165"/>
        <end position="176"/>
    </location>
</feature>
<dbReference type="AlphaFoldDB" id="B1X2G6"/>
<dbReference type="Gene3D" id="1.10.1240.50">
    <property type="match status" value="1"/>
</dbReference>
<name>B1X2G6_CROS5</name>
<evidence type="ECO:0000256" key="1">
    <source>
        <dbReference type="SAM" id="MobiDB-lite"/>
    </source>
</evidence>